<dbReference type="SMART" id="SM00909">
    <property type="entry name" value="Germane"/>
    <property type="match status" value="1"/>
</dbReference>
<accession>A0ABW1DI81</accession>
<feature type="domain" description="GerMN" evidence="1">
    <location>
        <begin position="80"/>
        <end position="168"/>
    </location>
</feature>
<name>A0ABW1DI81_9DEIO</name>
<evidence type="ECO:0000259" key="1">
    <source>
        <dbReference type="SMART" id="SM00909"/>
    </source>
</evidence>
<dbReference type="RefSeq" id="WP_380047365.1">
    <property type="nucleotide sequence ID" value="NZ_JBHSOH010000005.1"/>
</dbReference>
<reference evidence="3" key="1">
    <citation type="journal article" date="2019" name="Int. J. Syst. Evol. Microbiol.">
        <title>The Global Catalogue of Microorganisms (GCM) 10K type strain sequencing project: providing services to taxonomists for standard genome sequencing and annotation.</title>
        <authorList>
            <consortium name="The Broad Institute Genomics Platform"/>
            <consortium name="The Broad Institute Genome Sequencing Center for Infectious Disease"/>
            <person name="Wu L."/>
            <person name="Ma J."/>
        </authorList>
    </citation>
    <scope>NUCLEOTIDE SEQUENCE [LARGE SCALE GENOMIC DNA]</scope>
    <source>
        <strain evidence="3">CGMCC 1.15053</strain>
    </source>
</reference>
<sequence length="184" mass="20288">MPLRRFLSLFNVVTFALLLVSAYAYQAVQRPPALPTPPALELAERRSVKVTVYYPDTQVQNLRAVQRTVQVTEESPTALAQAAANAWAQGPAGSGTGLLRAVPRGTAAPRVYLRGPHYFVDFPPAYTALNYGASGERMLLCTLTRTLLDKRGQDVTFLVNGQMADTLGRMDLREPYTRQDCTDQ</sequence>
<dbReference type="Pfam" id="PF10646">
    <property type="entry name" value="Germane"/>
    <property type="match status" value="1"/>
</dbReference>
<protein>
    <submittedName>
        <fullName evidence="2">GerMN domain-containing protein</fullName>
    </submittedName>
</protein>
<comment type="caution">
    <text evidence="2">The sequence shown here is derived from an EMBL/GenBank/DDBJ whole genome shotgun (WGS) entry which is preliminary data.</text>
</comment>
<evidence type="ECO:0000313" key="2">
    <source>
        <dbReference type="EMBL" id="MFC5847847.1"/>
    </source>
</evidence>
<organism evidence="2 3">
    <name type="scientific">Deinococcus petrolearius</name>
    <dbReference type="NCBI Taxonomy" id="1751295"/>
    <lineage>
        <taxon>Bacteria</taxon>
        <taxon>Thermotogati</taxon>
        <taxon>Deinococcota</taxon>
        <taxon>Deinococci</taxon>
        <taxon>Deinococcales</taxon>
        <taxon>Deinococcaceae</taxon>
        <taxon>Deinococcus</taxon>
    </lineage>
</organism>
<proteinExistence type="predicted"/>
<dbReference type="EMBL" id="JBHSOH010000005">
    <property type="protein sequence ID" value="MFC5847847.1"/>
    <property type="molecule type" value="Genomic_DNA"/>
</dbReference>
<dbReference type="Proteomes" id="UP001595979">
    <property type="component" value="Unassembled WGS sequence"/>
</dbReference>
<dbReference type="InterPro" id="IPR019606">
    <property type="entry name" value="GerMN"/>
</dbReference>
<gene>
    <name evidence="2" type="ORF">ACFPQ6_05940</name>
</gene>
<evidence type="ECO:0000313" key="3">
    <source>
        <dbReference type="Proteomes" id="UP001595979"/>
    </source>
</evidence>
<keyword evidence="3" id="KW-1185">Reference proteome</keyword>